<feature type="repeat" description="TPR" evidence="16">
    <location>
        <begin position="433"/>
        <end position="466"/>
    </location>
</feature>
<evidence type="ECO:0000256" key="10">
    <source>
        <dbReference type="ARBA" id="ARBA00022803"/>
    </source>
</evidence>
<comment type="similarity">
    <text evidence="5">Belongs to the TMTC family.</text>
</comment>
<dbReference type="Pfam" id="PF08409">
    <property type="entry name" value="TMTC_DUF1736"/>
    <property type="match status" value="1"/>
</dbReference>
<feature type="repeat" description="TPR" evidence="16">
    <location>
        <begin position="611"/>
        <end position="644"/>
    </location>
</feature>
<evidence type="ECO:0000256" key="4">
    <source>
        <dbReference type="ARBA" id="ARBA00004922"/>
    </source>
</evidence>
<comment type="subcellular location">
    <subcellularLocation>
        <location evidence="3">Endoplasmic reticulum</location>
    </subcellularLocation>
    <subcellularLocation>
        <location evidence="2">Membrane</location>
        <topology evidence="2">Multi-pass membrane protein</topology>
    </subcellularLocation>
</comment>
<comment type="function">
    <text evidence="1">Transfers mannosyl residues to the hydroxyl group of serine or threonine residues.</text>
</comment>
<dbReference type="EC" id="2.4.1.109" evidence="6"/>
<evidence type="ECO:0000256" key="1">
    <source>
        <dbReference type="ARBA" id="ARBA00003582"/>
    </source>
</evidence>
<keyword evidence="13 17" id="KW-0472">Membrane</keyword>
<dbReference type="SUPFAM" id="SSF48452">
    <property type="entry name" value="TPR-like"/>
    <property type="match status" value="2"/>
</dbReference>
<evidence type="ECO:0000256" key="2">
    <source>
        <dbReference type="ARBA" id="ARBA00004141"/>
    </source>
</evidence>
<feature type="chain" id="PRO_5046368815" description="dolichyl-phosphate-mannose--protein mannosyltransferase" evidence="18">
    <location>
        <begin position="24"/>
        <end position="675"/>
    </location>
</feature>
<dbReference type="PANTHER" id="PTHR44395">
    <property type="match status" value="1"/>
</dbReference>
<evidence type="ECO:0000313" key="20">
    <source>
        <dbReference type="EMBL" id="UYV70811.1"/>
    </source>
</evidence>
<evidence type="ECO:0000256" key="9">
    <source>
        <dbReference type="ARBA" id="ARBA00022737"/>
    </source>
</evidence>
<evidence type="ECO:0000256" key="7">
    <source>
        <dbReference type="ARBA" id="ARBA00022679"/>
    </source>
</evidence>
<dbReference type="Pfam" id="PF13414">
    <property type="entry name" value="TPR_11"/>
    <property type="match status" value="1"/>
</dbReference>
<evidence type="ECO:0000256" key="5">
    <source>
        <dbReference type="ARBA" id="ARBA00007882"/>
    </source>
</evidence>
<comment type="catalytic activity">
    <reaction evidence="14">
        <text>a di-trans,poly-cis-dolichyl beta-D-mannosyl phosphate + L-threonyl-[protein] = 3-O-(alpha-D-mannosyl)-L-threonyl-[protein] + a di-trans,poly-cis-dolichyl phosphate + H(+)</text>
        <dbReference type="Rhea" id="RHEA:53396"/>
        <dbReference type="Rhea" id="RHEA-COMP:11060"/>
        <dbReference type="Rhea" id="RHEA-COMP:13547"/>
        <dbReference type="Rhea" id="RHEA-COMP:19498"/>
        <dbReference type="Rhea" id="RHEA-COMP:19501"/>
        <dbReference type="ChEBI" id="CHEBI:15378"/>
        <dbReference type="ChEBI" id="CHEBI:30013"/>
        <dbReference type="ChEBI" id="CHEBI:57683"/>
        <dbReference type="ChEBI" id="CHEBI:58211"/>
        <dbReference type="ChEBI" id="CHEBI:137323"/>
        <dbReference type="EC" id="2.4.1.109"/>
    </reaction>
</comment>
<dbReference type="Gene3D" id="1.25.40.10">
    <property type="entry name" value="Tetratricopeptide repeat domain"/>
    <property type="match status" value="4"/>
</dbReference>
<keyword evidence="12 17" id="KW-1133">Transmembrane helix</keyword>
<dbReference type="PROSITE" id="PS50293">
    <property type="entry name" value="TPR_REGION"/>
    <property type="match status" value="1"/>
</dbReference>
<keyword evidence="10 16" id="KW-0802">TPR repeat</keyword>
<name>A0ABY6KPN1_9ARAC</name>
<feature type="transmembrane region" description="Helical" evidence="17">
    <location>
        <begin position="154"/>
        <end position="173"/>
    </location>
</feature>
<evidence type="ECO:0000256" key="17">
    <source>
        <dbReference type="SAM" id="Phobius"/>
    </source>
</evidence>
<evidence type="ECO:0000256" key="16">
    <source>
        <dbReference type="PROSITE-ProRule" id="PRU00339"/>
    </source>
</evidence>
<evidence type="ECO:0000256" key="3">
    <source>
        <dbReference type="ARBA" id="ARBA00004240"/>
    </source>
</evidence>
<keyword evidence="18" id="KW-0732">Signal</keyword>
<dbReference type="EMBL" id="CP092870">
    <property type="protein sequence ID" value="UYV70811.1"/>
    <property type="molecule type" value="Genomic_DNA"/>
</dbReference>
<dbReference type="Proteomes" id="UP001235939">
    <property type="component" value="Chromosome 08"/>
</dbReference>
<reference evidence="20 21" key="1">
    <citation type="submission" date="2022-01" db="EMBL/GenBank/DDBJ databases">
        <title>A chromosomal length assembly of Cordylochernes scorpioides.</title>
        <authorList>
            <person name="Zeh D."/>
            <person name="Zeh J."/>
        </authorList>
    </citation>
    <scope>NUCLEOTIDE SEQUENCE [LARGE SCALE GENOMIC DNA]</scope>
    <source>
        <strain evidence="20">IN4F17</strain>
        <tissue evidence="20">Whole Body</tissue>
    </source>
</reference>
<feature type="transmembrane region" description="Helical" evidence="17">
    <location>
        <begin position="115"/>
        <end position="134"/>
    </location>
</feature>
<feature type="repeat" description="TPR" evidence="16">
    <location>
        <begin position="504"/>
        <end position="537"/>
    </location>
</feature>
<evidence type="ECO:0000256" key="14">
    <source>
        <dbReference type="ARBA" id="ARBA00045085"/>
    </source>
</evidence>
<feature type="repeat" description="TPR" evidence="16">
    <location>
        <begin position="399"/>
        <end position="432"/>
    </location>
</feature>
<evidence type="ECO:0000256" key="13">
    <source>
        <dbReference type="ARBA" id="ARBA00023136"/>
    </source>
</evidence>
<evidence type="ECO:0000256" key="11">
    <source>
        <dbReference type="ARBA" id="ARBA00022824"/>
    </source>
</evidence>
<keyword evidence="11" id="KW-0256">Endoplasmic reticulum</keyword>
<feature type="signal peptide" evidence="18">
    <location>
        <begin position="1"/>
        <end position="23"/>
    </location>
</feature>
<feature type="domain" description="DUF1736" evidence="19">
    <location>
        <begin position="94"/>
        <end position="164"/>
    </location>
</feature>
<feature type="transmembrane region" description="Helical" evidence="17">
    <location>
        <begin position="232"/>
        <end position="251"/>
    </location>
</feature>
<evidence type="ECO:0000259" key="19">
    <source>
        <dbReference type="Pfam" id="PF08409"/>
    </source>
</evidence>
<keyword evidence="7" id="KW-0808">Transferase</keyword>
<feature type="transmembrane region" description="Helical" evidence="17">
    <location>
        <begin position="74"/>
        <end position="94"/>
    </location>
</feature>
<dbReference type="InterPro" id="IPR013618">
    <property type="entry name" value="TMTC_DUF1736"/>
</dbReference>
<evidence type="ECO:0000256" key="8">
    <source>
        <dbReference type="ARBA" id="ARBA00022692"/>
    </source>
</evidence>
<gene>
    <name evidence="20" type="ORF">LAZ67_8000716</name>
</gene>
<feature type="transmembrane region" description="Helical" evidence="17">
    <location>
        <begin position="257"/>
        <end position="275"/>
    </location>
</feature>
<keyword evidence="21" id="KW-1185">Reference proteome</keyword>
<feature type="repeat" description="TPR" evidence="16">
    <location>
        <begin position="316"/>
        <end position="349"/>
    </location>
</feature>
<sequence>MCNVADWCHLLLCLLLMVTATLCKEQGITVVGVCCLYELFIVQRLRVGEMWPIAQGLLSSGKCPLWLREMVQRLGVLASGAACLLVARVWVMGAQPVFTKFDNPAAAAEFPARHLTYAFLLPLNAWLLLFPWHLCCDWTMGTVLLVESVADPRNLATLAFLLVLGAMVWQGAFSPDPPAPPLLMHSKVINHGHYNRMVMTTSNFGTKGLAILCITDHQSQPKFSFIPVTQGLALLVLPFLPASNVFFPVGFVVAERVLYSPSMGFCLLVAYGAQLLEERLGSLQRYLLPWAFLLLLSLHALRTFVRNWDWVQPDDMGAHINVGRTYNNLQRYEEAEAAFRRAKSLLPHPRPEEPYHSRMAPNHLNVFLNLANLISHNNIRLEEADALYRQAISMRADYIEAYINRGDILIKLNRTREAQNVYERALQFDKVNPDIYYNLGVVFLEQGKAAQALQYFDKALKLNPQHEQALMNSAILIQESGNPGLRQVAYDRLHQLLDQGKASDQVFFNLGMLAMDDKEMDLAESWFKKAIQLREDFRSALFNLALLLSDLRRPLEAVPFLRQLLPHHPDHIKGLILLGDILVNHIKDLDSAQEVRSSCYEKILALEPTNVQALHNLCVVFVERGVLNQAEQCLTRAVALAPNEVYIQKHLRIVQARIHRLRQANLTTAPTAAHR</sequence>
<dbReference type="InterPro" id="IPR019734">
    <property type="entry name" value="TPR_rpt"/>
</dbReference>
<proteinExistence type="inferred from homology"/>
<comment type="catalytic activity">
    <reaction evidence="15">
        <text>a di-trans,poly-cis-dolichyl beta-D-mannosyl phosphate + L-seryl-[protein] = 3-O-(alpha-D-mannosyl)-L-seryl-[protein] + a di-trans,poly-cis-dolichyl phosphate + H(+)</text>
        <dbReference type="Rhea" id="RHEA:17377"/>
        <dbReference type="Rhea" id="RHEA-COMP:9863"/>
        <dbReference type="Rhea" id="RHEA-COMP:13546"/>
        <dbReference type="Rhea" id="RHEA-COMP:19498"/>
        <dbReference type="Rhea" id="RHEA-COMP:19501"/>
        <dbReference type="ChEBI" id="CHEBI:15378"/>
        <dbReference type="ChEBI" id="CHEBI:29999"/>
        <dbReference type="ChEBI" id="CHEBI:57683"/>
        <dbReference type="ChEBI" id="CHEBI:58211"/>
        <dbReference type="ChEBI" id="CHEBI:137321"/>
        <dbReference type="EC" id="2.4.1.109"/>
    </reaction>
</comment>
<dbReference type="PROSITE" id="PS50005">
    <property type="entry name" value="TPR"/>
    <property type="match status" value="5"/>
</dbReference>
<comment type="pathway">
    <text evidence="4">Protein modification; protein glycosylation.</text>
</comment>
<dbReference type="Pfam" id="PF13181">
    <property type="entry name" value="TPR_8"/>
    <property type="match status" value="1"/>
</dbReference>
<evidence type="ECO:0000256" key="15">
    <source>
        <dbReference type="ARBA" id="ARBA00045102"/>
    </source>
</evidence>
<keyword evidence="9" id="KW-0677">Repeat</keyword>
<organism evidence="20 21">
    <name type="scientific">Cordylochernes scorpioides</name>
    <dbReference type="NCBI Taxonomy" id="51811"/>
    <lineage>
        <taxon>Eukaryota</taxon>
        <taxon>Metazoa</taxon>
        <taxon>Ecdysozoa</taxon>
        <taxon>Arthropoda</taxon>
        <taxon>Chelicerata</taxon>
        <taxon>Arachnida</taxon>
        <taxon>Pseudoscorpiones</taxon>
        <taxon>Cheliferoidea</taxon>
        <taxon>Chernetidae</taxon>
        <taxon>Cordylochernes</taxon>
    </lineage>
</organism>
<accession>A0ABY6KPN1</accession>
<dbReference type="Pfam" id="PF13432">
    <property type="entry name" value="TPR_16"/>
    <property type="match status" value="1"/>
</dbReference>
<evidence type="ECO:0000256" key="6">
    <source>
        <dbReference type="ARBA" id="ARBA00012839"/>
    </source>
</evidence>
<evidence type="ECO:0000256" key="12">
    <source>
        <dbReference type="ARBA" id="ARBA00022989"/>
    </source>
</evidence>
<protein>
    <recommendedName>
        <fullName evidence="6">dolichyl-phosphate-mannose--protein mannosyltransferase</fullName>
        <ecNumber evidence="6">2.4.1.109</ecNumber>
    </recommendedName>
</protein>
<dbReference type="PANTHER" id="PTHR44395:SF1">
    <property type="entry name" value="PROTEIN O-MANNOSYL-TRANSFERASE TMTC3"/>
    <property type="match status" value="1"/>
</dbReference>
<evidence type="ECO:0000313" key="21">
    <source>
        <dbReference type="Proteomes" id="UP001235939"/>
    </source>
</evidence>
<dbReference type="InterPro" id="IPR011990">
    <property type="entry name" value="TPR-like_helical_dom_sf"/>
</dbReference>
<keyword evidence="8 17" id="KW-0812">Transmembrane</keyword>
<dbReference type="SMART" id="SM00028">
    <property type="entry name" value="TPR"/>
    <property type="match status" value="6"/>
</dbReference>
<evidence type="ECO:0000256" key="18">
    <source>
        <dbReference type="SAM" id="SignalP"/>
    </source>
</evidence>